<dbReference type="KEGG" id="tga:TGAM_0084"/>
<feature type="region of interest" description="Disordered" evidence="1">
    <location>
        <begin position="228"/>
        <end position="248"/>
    </location>
</feature>
<keyword evidence="3" id="KW-1185">Reference proteome</keyword>
<accession>C5A2T4</accession>
<evidence type="ECO:0000313" key="3">
    <source>
        <dbReference type="Proteomes" id="UP000001488"/>
    </source>
</evidence>
<organism evidence="2 3">
    <name type="scientific">Thermococcus gammatolerans (strain DSM 15229 / JCM 11827 / EJ3)</name>
    <dbReference type="NCBI Taxonomy" id="593117"/>
    <lineage>
        <taxon>Archaea</taxon>
        <taxon>Methanobacteriati</taxon>
        <taxon>Methanobacteriota</taxon>
        <taxon>Thermococci</taxon>
        <taxon>Thermococcales</taxon>
        <taxon>Thermococcaceae</taxon>
        <taxon>Thermococcus</taxon>
    </lineage>
</organism>
<evidence type="ECO:0000313" key="2">
    <source>
        <dbReference type="EMBL" id="ACS32586.1"/>
    </source>
</evidence>
<dbReference type="eggNOG" id="arCOG10028">
    <property type="taxonomic scope" value="Archaea"/>
</dbReference>
<dbReference type="PaxDb" id="593117-TGAM_0084"/>
<protein>
    <submittedName>
        <fullName evidence="2">Uncharacterized protein</fullName>
    </submittedName>
</protein>
<dbReference type="GeneID" id="7988245"/>
<proteinExistence type="predicted"/>
<gene>
    <name evidence="2" type="ordered locus">TGAM_0084</name>
</gene>
<dbReference type="AlphaFoldDB" id="C5A2T4"/>
<sequence length="317" mass="35967">MKRLLLPFIIFVLVFGSLLAYDHRESSCFNSPTCVLERAGLDKENLLLIYKDLAGWVAITYTDGTLREAQVTLKREFPTSKIVVNERAVKTEINYSPLVFSIRQIPHFPQREQFLAIKVNGTVTVLKGEELEHVLRNTPKLEGILEKCNNCTLIFGDKSNRPGVDRNPLIGGYFVFPTEVKCGYSTWITVVKDDNSAGIIAVYPLMGAWWKLQTQKANTLYLGPSTPSHNLGQNVRRQGDPHKRIRSHCKPFPVQTVGGRKRLMSEGGQNHNLPQRNRRNPQVHEKMCPRAARQKLRRENETWKKMSMGTPAGGKES</sequence>
<reference evidence="2 3" key="1">
    <citation type="journal article" date="2007" name="Genome Biol.">
        <title>Genome analysis and genome-wide proteomics of Thermococcus gammatolerans, the most radioresistant organism known amongst the Archaea.</title>
        <authorList>
            <person name="Zivanovic Y."/>
            <person name="Armengaud J."/>
            <person name="Lagorce A."/>
            <person name="Leplat C."/>
            <person name="Guerin P."/>
            <person name="Dutertre M."/>
            <person name="Anthouard V."/>
            <person name="Forterre P."/>
            <person name="Wincker P."/>
            <person name="Confalonieri F."/>
        </authorList>
    </citation>
    <scope>NUCLEOTIDE SEQUENCE [LARGE SCALE GENOMIC DNA]</scope>
    <source>
        <strain evidence="3">DSM 15229 / JCM 11827 / EJ3</strain>
    </source>
</reference>
<feature type="region of interest" description="Disordered" evidence="1">
    <location>
        <begin position="263"/>
        <end position="317"/>
    </location>
</feature>
<dbReference type="EMBL" id="CP001398">
    <property type="protein sequence ID" value="ACS32586.1"/>
    <property type="molecule type" value="Genomic_DNA"/>
</dbReference>
<name>C5A2T4_THEGJ</name>
<dbReference type="Proteomes" id="UP000001488">
    <property type="component" value="Chromosome"/>
</dbReference>
<dbReference type="RefSeq" id="WP_015857709.1">
    <property type="nucleotide sequence ID" value="NC_012804.1"/>
</dbReference>
<dbReference type="OrthoDB" id="95469at2157"/>
<dbReference type="HOGENOM" id="CLU_876090_0_0_2"/>
<dbReference type="PATRIC" id="fig|593117.10.peg.86"/>
<dbReference type="STRING" id="593117.TGAM_0084"/>
<evidence type="ECO:0000256" key="1">
    <source>
        <dbReference type="SAM" id="MobiDB-lite"/>
    </source>
</evidence>